<gene>
    <name evidence="1" type="ORF">PPACK8108_LOCUS10287</name>
</gene>
<dbReference type="AlphaFoldDB" id="A0AAV0B003"/>
<proteinExistence type="predicted"/>
<evidence type="ECO:0000313" key="2">
    <source>
        <dbReference type="Proteomes" id="UP001153365"/>
    </source>
</evidence>
<organism evidence="1 2">
    <name type="scientific">Phakopsora pachyrhizi</name>
    <name type="common">Asian soybean rust disease fungus</name>
    <dbReference type="NCBI Taxonomy" id="170000"/>
    <lineage>
        <taxon>Eukaryota</taxon>
        <taxon>Fungi</taxon>
        <taxon>Dikarya</taxon>
        <taxon>Basidiomycota</taxon>
        <taxon>Pucciniomycotina</taxon>
        <taxon>Pucciniomycetes</taxon>
        <taxon>Pucciniales</taxon>
        <taxon>Phakopsoraceae</taxon>
        <taxon>Phakopsora</taxon>
    </lineage>
</organism>
<keyword evidence="2" id="KW-1185">Reference proteome</keyword>
<feature type="non-terminal residue" evidence="1">
    <location>
        <position position="1"/>
    </location>
</feature>
<protein>
    <submittedName>
        <fullName evidence="1">Expressed protein</fullName>
    </submittedName>
</protein>
<comment type="caution">
    <text evidence="1">The sequence shown here is derived from an EMBL/GenBank/DDBJ whole genome shotgun (WGS) entry which is preliminary data.</text>
</comment>
<reference evidence="1" key="1">
    <citation type="submission" date="2022-06" db="EMBL/GenBank/DDBJ databases">
        <authorList>
            <consortium name="SYNGENTA / RWTH Aachen University"/>
        </authorList>
    </citation>
    <scope>NUCLEOTIDE SEQUENCE</scope>
</reference>
<evidence type="ECO:0000313" key="1">
    <source>
        <dbReference type="EMBL" id="CAH7675300.1"/>
    </source>
</evidence>
<name>A0AAV0B003_PHAPC</name>
<feature type="non-terminal residue" evidence="1">
    <location>
        <position position="93"/>
    </location>
</feature>
<sequence length="93" mass="10447">LRFHCKTLAHNNFASSSTITNILLTQMLTFQHKFNYKKYSFPNPVRGAAGSLAEFNQPASEEDRVNICKSIWCVNEISNGRAGKDLVMSINLP</sequence>
<accession>A0AAV0B003</accession>
<dbReference type="Proteomes" id="UP001153365">
    <property type="component" value="Unassembled WGS sequence"/>
</dbReference>
<dbReference type="EMBL" id="CALTRL010002297">
    <property type="protein sequence ID" value="CAH7675300.1"/>
    <property type="molecule type" value="Genomic_DNA"/>
</dbReference>